<evidence type="ECO:0000256" key="1">
    <source>
        <dbReference type="SAM" id="SignalP"/>
    </source>
</evidence>
<name>A0A848RHW2_9FIRM</name>
<dbReference type="EMBL" id="JABDSR010000009">
    <property type="protein sequence ID" value="NMW85575.1"/>
    <property type="molecule type" value="Genomic_DNA"/>
</dbReference>
<protein>
    <submittedName>
        <fullName evidence="2">Uncharacterized protein</fullName>
    </submittedName>
</protein>
<dbReference type="AlphaFoldDB" id="A0A848RHW2"/>
<organism evidence="2 3">
    <name type="scientific">Peptoniphilus faecalis</name>
    <dbReference type="NCBI Taxonomy" id="2731255"/>
    <lineage>
        <taxon>Bacteria</taxon>
        <taxon>Bacillati</taxon>
        <taxon>Bacillota</taxon>
        <taxon>Tissierellia</taxon>
        <taxon>Tissierellales</taxon>
        <taxon>Peptoniphilaceae</taxon>
        <taxon>Peptoniphilus</taxon>
    </lineage>
</organism>
<keyword evidence="1" id="KW-0732">Signal</keyword>
<comment type="caution">
    <text evidence="2">The sequence shown here is derived from an EMBL/GenBank/DDBJ whole genome shotgun (WGS) entry which is preliminary data.</text>
</comment>
<feature type="chain" id="PRO_5032823674" evidence="1">
    <location>
        <begin position="25"/>
        <end position="146"/>
    </location>
</feature>
<evidence type="ECO:0000313" key="2">
    <source>
        <dbReference type="EMBL" id="NMW85575.1"/>
    </source>
</evidence>
<dbReference type="Proteomes" id="UP000568273">
    <property type="component" value="Unassembled WGS sequence"/>
</dbReference>
<evidence type="ECO:0000313" key="3">
    <source>
        <dbReference type="Proteomes" id="UP000568273"/>
    </source>
</evidence>
<keyword evidence="3" id="KW-1185">Reference proteome</keyword>
<dbReference type="RefSeq" id="WP_169969693.1">
    <property type="nucleotide sequence ID" value="NZ_JABDSR010000009.1"/>
</dbReference>
<reference evidence="2" key="1">
    <citation type="submission" date="2020-04" db="EMBL/GenBank/DDBJ databases">
        <title>Peptoniphilus sp. nov. isolated from swine feces.</title>
        <authorList>
            <person name="Ryu S.W."/>
        </authorList>
    </citation>
    <scope>NUCLEOTIDE SEQUENCE [LARGE SCALE GENOMIC DNA]</scope>
    <source>
        <strain evidence="2">AGMB00490</strain>
    </source>
</reference>
<accession>A0A848RHW2</accession>
<feature type="signal peptide" evidence="1">
    <location>
        <begin position="1"/>
        <end position="24"/>
    </location>
</feature>
<proteinExistence type="predicted"/>
<sequence>MKKKIFNFFIIFILVFSIFTPVSANRETLEKNKNYEEITIIPIENYQDKESFEIEIGNISNYNNNNNNNELSRNIYGKTILKASVSRSGKTIKTSGSTMGSVKLGAVSIPYTQKNVILRFSNLKGYNMNRGYWLSADLHPGLVGIK</sequence>
<gene>
    <name evidence="2" type="ORF">HKO22_07485</name>
</gene>